<evidence type="ECO:0000256" key="1">
    <source>
        <dbReference type="SAM" id="MobiDB-lite"/>
    </source>
</evidence>
<dbReference type="OrthoDB" id="581708at2759"/>
<sequence length="208" mass="23190">MPGGSSSKKRSRRRRKRKRKPNPATQLTDDLLVDILSRVPYRSLCRFRAVPSRYLCLRCETARGPEGQGMPLGAWGLGALGLAACSLPCAIDLAYYTPTGLRRLPQTLAGFFHPIPIAALDDGGSSDSESTPVRYYFTNVSGTGRPLIDPSFPFLPRHDRDVDLEDSCNGLLLCVSFTDTEEDEFDDLDSYLRGDCILQIMMIWPVHY</sequence>
<feature type="region of interest" description="Disordered" evidence="1">
    <location>
        <begin position="1"/>
        <end position="24"/>
    </location>
</feature>
<accession>A0A811SL47</accession>
<dbReference type="PANTHER" id="PTHR35546:SF105">
    <property type="entry name" value="OS05G0139200 PROTEIN"/>
    <property type="match status" value="1"/>
</dbReference>
<evidence type="ECO:0000313" key="3">
    <source>
        <dbReference type="Proteomes" id="UP000604825"/>
    </source>
</evidence>
<dbReference type="EMBL" id="CAJGYO010000381">
    <property type="protein sequence ID" value="CAD6342064.1"/>
    <property type="molecule type" value="Genomic_DNA"/>
</dbReference>
<evidence type="ECO:0008006" key="4">
    <source>
        <dbReference type="Google" id="ProtNLM"/>
    </source>
</evidence>
<evidence type="ECO:0000313" key="2">
    <source>
        <dbReference type="EMBL" id="CAD6342064.1"/>
    </source>
</evidence>
<reference evidence="2" key="1">
    <citation type="submission" date="2020-10" db="EMBL/GenBank/DDBJ databases">
        <authorList>
            <person name="Han B."/>
            <person name="Lu T."/>
            <person name="Zhao Q."/>
            <person name="Huang X."/>
            <person name="Zhao Y."/>
        </authorList>
    </citation>
    <scope>NUCLEOTIDE SEQUENCE</scope>
</reference>
<feature type="compositionally biased region" description="Basic residues" evidence="1">
    <location>
        <begin position="7"/>
        <end position="21"/>
    </location>
</feature>
<name>A0A811SL47_9POAL</name>
<protein>
    <recommendedName>
        <fullName evidence="4">F-box domain-containing protein</fullName>
    </recommendedName>
</protein>
<dbReference type="SUPFAM" id="SSF81383">
    <property type="entry name" value="F-box domain"/>
    <property type="match status" value="1"/>
</dbReference>
<dbReference type="AlphaFoldDB" id="A0A811SL47"/>
<keyword evidence="3" id="KW-1185">Reference proteome</keyword>
<comment type="caution">
    <text evidence="2">The sequence shown here is derived from an EMBL/GenBank/DDBJ whole genome shotgun (WGS) entry which is preliminary data.</text>
</comment>
<organism evidence="2 3">
    <name type="scientific">Miscanthus lutarioriparius</name>
    <dbReference type="NCBI Taxonomy" id="422564"/>
    <lineage>
        <taxon>Eukaryota</taxon>
        <taxon>Viridiplantae</taxon>
        <taxon>Streptophyta</taxon>
        <taxon>Embryophyta</taxon>
        <taxon>Tracheophyta</taxon>
        <taxon>Spermatophyta</taxon>
        <taxon>Magnoliopsida</taxon>
        <taxon>Liliopsida</taxon>
        <taxon>Poales</taxon>
        <taxon>Poaceae</taxon>
        <taxon>PACMAD clade</taxon>
        <taxon>Panicoideae</taxon>
        <taxon>Andropogonodae</taxon>
        <taxon>Andropogoneae</taxon>
        <taxon>Saccharinae</taxon>
        <taxon>Miscanthus</taxon>
    </lineage>
</organism>
<dbReference type="PANTHER" id="PTHR35546">
    <property type="entry name" value="F-BOX PROTEIN INTERACTION DOMAIN PROTEIN-RELATED"/>
    <property type="match status" value="1"/>
</dbReference>
<gene>
    <name evidence="2" type="ORF">NCGR_LOCUS66162</name>
</gene>
<proteinExistence type="predicted"/>
<dbReference type="InterPro" id="IPR036047">
    <property type="entry name" value="F-box-like_dom_sf"/>
</dbReference>
<dbReference type="InterPro" id="IPR055290">
    <property type="entry name" value="At3g26010-like"/>
</dbReference>
<dbReference type="Proteomes" id="UP000604825">
    <property type="component" value="Unassembled WGS sequence"/>
</dbReference>